<keyword evidence="2" id="KW-1185">Reference proteome</keyword>
<dbReference type="AlphaFoldDB" id="A0A8K0L7F4"/>
<accession>A0A8K0L7F4</accession>
<dbReference type="Proteomes" id="UP000809789">
    <property type="component" value="Unassembled WGS sequence"/>
</dbReference>
<proteinExistence type="predicted"/>
<name>A0A8K0L7F4_9PEZI</name>
<evidence type="ECO:0000313" key="2">
    <source>
        <dbReference type="Proteomes" id="UP000809789"/>
    </source>
</evidence>
<comment type="caution">
    <text evidence="1">The sequence shown here is derived from an EMBL/GenBank/DDBJ whole genome shotgun (WGS) entry which is preliminary data.</text>
</comment>
<dbReference type="EMBL" id="JAESVG020000002">
    <property type="protein sequence ID" value="KAG8630592.1"/>
    <property type="molecule type" value="Genomic_DNA"/>
</dbReference>
<evidence type="ECO:0000313" key="1">
    <source>
        <dbReference type="EMBL" id="KAG8630592.1"/>
    </source>
</evidence>
<reference evidence="1" key="1">
    <citation type="submission" date="2021-07" db="EMBL/GenBank/DDBJ databases">
        <title>Elsinoe batatas strain:CRI-CJ2 Genome sequencing and assembly.</title>
        <authorList>
            <person name="Huang L."/>
        </authorList>
    </citation>
    <scope>NUCLEOTIDE SEQUENCE</scope>
    <source>
        <strain evidence="1">CRI-CJ2</strain>
    </source>
</reference>
<sequence length="182" mass="20623">MGRNKRRVIVALYHRDQESLGQNRQRLGNAAYHCAILVIPKARAGPQDWVFEVTNGVKLSQGSDRRDLNPTRDWWYRSRSDVDKDRSSHLLSMTMIGKLHSNTSFADIDALLSRLSVPHKDAVPEENCVSWTRAAIETLIQNNCADQIGVVDIMDRSVSLADKVLERLEDAQTLVNMTNRPL</sequence>
<protein>
    <submittedName>
        <fullName evidence="1">Uncharacterized protein</fullName>
    </submittedName>
</protein>
<dbReference type="InterPro" id="IPR054208">
    <property type="entry name" value="DUF6914"/>
</dbReference>
<dbReference type="Pfam" id="PF21858">
    <property type="entry name" value="DUF6914"/>
    <property type="match status" value="1"/>
</dbReference>
<organism evidence="1 2">
    <name type="scientific">Elsinoe batatas</name>
    <dbReference type="NCBI Taxonomy" id="2601811"/>
    <lineage>
        <taxon>Eukaryota</taxon>
        <taxon>Fungi</taxon>
        <taxon>Dikarya</taxon>
        <taxon>Ascomycota</taxon>
        <taxon>Pezizomycotina</taxon>
        <taxon>Dothideomycetes</taxon>
        <taxon>Dothideomycetidae</taxon>
        <taxon>Myriangiales</taxon>
        <taxon>Elsinoaceae</taxon>
        <taxon>Elsinoe</taxon>
    </lineage>
</organism>
<gene>
    <name evidence="1" type="ORF">KVT40_002211</name>
</gene>